<keyword evidence="4" id="KW-1185">Reference proteome</keyword>
<feature type="region of interest" description="Disordered" evidence="1">
    <location>
        <begin position="1"/>
        <end position="33"/>
    </location>
</feature>
<evidence type="ECO:0000313" key="3">
    <source>
        <dbReference type="EMBL" id="PRY54892.1"/>
    </source>
</evidence>
<dbReference type="Pfam" id="PF02720">
    <property type="entry name" value="DUF222"/>
    <property type="match status" value="1"/>
</dbReference>
<evidence type="ECO:0000256" key="1">
    <source>
        <dbReference type="SAM" id="MobiDB-lite"/>
    </source>
</evidence>
<accession>A0A2T0UAH5</accession>
<dbReference type="InterPro" id="IPR003870">
    <property type="entry name" value="DUF222"/>
</dbReference>
<proteinExistence type="predicted"/>
<comment type="caution">
    <text evidence="3">The sequence shown here is derived from an EMBL/GenBank/DDBJ whole genome shotgun (WGS) entry which is preliminary data.</text>
</comment>
<dbReference type="RefSeq" id="WP_170070245.1">
    <property type="nucleotide sequence ID" value="NZ_PVTI01000023.1"/>
</dbReference>
<feature type="domain" description="DUF222" evidence="2">
    <location>
        <begin position="62"/>
        <end position="369"/>
    </location>
</feature>
<protein>
    <submittedName>
        <fullName evidence="3">Uncharacterized protein DUF222</fullName>
    </submittedName>
</protein>
<dbReference type="CDD" id="cd00085">
    <property type="entry name" value="HNHc"/>
    <property type="match status" value="1"/>
</dbReference>
<dbReference type="EMBL" id="PVTI01000023">
    <property type="protein sequence ID" value="PRY54892.1"/>
    <property type="molecule type" value="Genomic_DNA"/>
</dbReference>
<organism evidence="3 4">
    <name type="scientific">Knoellia remsis</name>
    <dbReference type="NCBI Taxonomy" id="407159"/>
    <lineage>
        <taxon>Bacteria</taxon>
        <taxon>Bacillati</taxon>
        <taxon>Actinomycetota</taxon>
        <taxon>Actinomycetes</taxon>
        <taxon>Micrococcales</taxon>
        <taxon>Intrasporangiaceae</taxon>
        <taxon>Knoellia</taxon>
    </lineage>
</organism>
<reference evidence="3 4" key="1">
    <citation type="submission" date="2018-03" db="EMBL/GenBank/DDBJ databases">
        <title>Genomic Encyclopedia of Archaeal and Bacterial Type Strains, Phase II (KMG-II): from individual species to whole genera.</title>
        <authorList>
            <person name="Goeker M."/>
        </authorList>
    </citation>
    <scope>NUCLEOTIDE SEQUENCE [LARGE SCALE GENOMIC DNA]</scope>
    <source>
        <strain evidence="3 4">ATCC BAA-1496</strain>
    </source>
</reference>
<name>A0A2T0UAH5_9MICO</name>
<sequence length="446" mass="46751">MSAVEQLSVVGHDDAGAIDGDESPKPAVPERLSPEQAASRIAVVLDAVDPTMVSGAAGAARAVAALDAAVTRTQSLKLKVLAAADRAGVADESGAADTTAWLSGVTRAAGADAAGQVRLAAALDDGSLPLTSEAVDAGTVSLDHAAIIASTTKRLPDELTPEQRAKVESVLVDTASRVDPTKLRRAAKRALRIAELDADAARRHAGTEQIAEEDRALARTRLTLHDNLDGTVTGHFTVPAFAGQVLRKAIQQLTSPRRGRGAPETPAADTEVDWAHKAGLAFVDVLEHLPTDKLNGKVAATIVVTLDHEALTDELGMATLDTGDDLSAGQVRRLACNAGIVPAVLGGSSLPLDLGRTQRFFTEAQRVALATTYDTCAADGCDRPYAWSELHHEDPWAAGGCEGPTDLHLAVPLCGHHHRRVHDGKYDVTITTDAAGKKCVFFRRRP</sequence>
<dbReference type="InterPro" id="IPR003615">
    <property type="entry name" value="HNH_nuc"/>
</dbReference>
<dbReference type="Proteomes" id="UP000237822">
    <property type="component" value="Unassembled WGS sequence"/>
</dbReference>
<dbReference type="AlphaFoldDB" id="A0A2T0UAH5"/>
<evidence type="ECO:0000313" key="4">
    <source>
        <dbReference type="Proteomes" id="UP000237822"/>
    </source>
</evidence>
<gene>
    <name evidence="3" type="ORF">BCF74_12367</name>
</gene>
<evidence type="ECO:0000259" key="2">
    <source>
        <dbReference type="Pfam" id="PF02720"/>
    </source>
</evidence>